<evidence type="ECO:0000313" key="2">
    <source>
        <dbReference type="EMBL" id="RVT52372.1"/>
    </source>
</evidence>
<dbReference type="Proteomes" id="UP000288178">
    <property type="component" value="Unassembled WGS sequence"/>
</dbReference>
<comment type="caution">
    <text evidence="2">The sequence shown here is derived from an EMBL/GenBank/DDBJ whole genome shotgun (WGS) entry which is preliminary data.</text>
</comment>
<dbReference type="OrthoDB" id="557705at2"/>
<protein>
    <submittedName>
        <fullName evidence="2">BLUF domain-containing protein</fullName>
    </submittedName>
</protein>
<dbReference type="EMBL" id="SACT01000002">
    <property type="protein sequence ID" value="RVT52372.1"/>
    <property type="molecule type" value="Genomic_DNA"/>
</dbReference>
<dbReference type="SUPFAM" id="SSF54975">
    <property type="entry name" value="Acylphosphatase/BLUF domain-like"/>
    <property type="match status" value="1"/>
</dbReference>
<dbReference type="InterPro" id="IPR036046">
    <property type="entry name" value="Acylphosphatase-like_dom_sf"/>
</dbReference>
<dbReference type="PROSITE" id="PS50925">
    <property type="entry name" value="BLUF"/>
    <property type="match status" value="1"/>
</dbReference>
<gene>
    <name evidence="2" type="ORF">ENE75_07990</name>
</gene>
<dbReference type="GO" id="GO:0009882">
    <property type="term" value="F:blue light photoreceptor activity"/>
    <property type="evidence" value="ECO:0007669"/>
    <property type="project" value="InterPro"/>
</dbReference>
<dbReference type="AlphaFoldDB" id="A0A437JXH7"/>
<feature type="domain" description="BLUF" evidence="1">
    <location>
        <begin position="2"/>
        <end position="93"/>
    </location>
</feature>
<name>A0A437JXH7_9BURK</name>
<organism evidence="2 3">
    <name type="scientific">Rubrivivax albus</name>
    <dbReference type="NCBI Taxonomy" id="2499835"/>
    <lineage>
        <taxon>Bacteria</taxon>
        <taxon>Pseudomonadati</taxon>
        <taxon>Pseudomonadota</taxon>
        <taxon>Betaproteobacteria</taxon>
        <taxon>Burkholderiales</taxon>
        <taxon>Sphaerotilaceae</taxon>
        <taxon>Rubrivivax</taxon>
    </lineage>
</organism>
<sequence>MLVRLMYASRAVDGTGTDELLAILRQSKTRNPEIGITGVLCFSEGIFLQVLEGGRSAVNRLYNRIAADPRHTQVELLSYQEIGERRFAGWSMGQVNMARLNRALLLKYSETATLDPYAVSGAVSMALFEELVATASIVGQP</sequence>
<keyword evidence="3" id="KW-1185">Reference proteome</keyword>
<evidence type="ECO:0000259" key="1">
    <source>
        <dbReference type="PROSITE" id="PS50925"/>
    </source>
</evidence>
<evidence type="ECO:0000313" key="3">
    <source>
        <dbReference type="Proteomes" id="UP000288178"/>
    </source>
</evidence>
<dbReference type="Gene3D" id="3.30.70.100">
    <property type="match status" value="1"/>
</dbReference>
<accession>A0A437JXH7</accession>
<dbReference type="Pfam" id="PF04940">
    <property type="entry name" value="BLUF"/>
    <property type="match status" value="1"/>
</dbReference>
<dbReference type="InterPro" id="IPR007024">
    <property type="entry name" value="BLUF_domain"/>
</dbReference>
<proteinExistence type="predicted"/>
<dbReference type="SMART" id="SM01034">
    <property type="entry name" value="BLUF"/>
    <property type="match status" value="1"/>
</dbReference>
<reference evidence="2 3" key="1">
    <citation type="submission" date="2019-01" db="EMBL/GenBank/DDBJ databases">
        <authorList>
            <person name="Chen W.-M."/>
        </authorList>
    </citation>
    <scope>NUCLEOTIDE SEQUENCE [LARGE SCALE GENOMIC DNA]</scope>
    <source>
        <strain evidence="2 3">ICH-3</strain>
    </source>
</reference>
<dbReference type="RefSeq" id="WP_128197607.1">
    <property type="nucleotide sequence ID" value="NZ_SACT01000002.1"/>
</dbReference>
<dbReference type="GO" id="GO:0071949">
    <property type="term" value="F:FAD binding"/>
    <property type="evidence" value="ECO:0007669"/>
    <property type="project" value="InterPro"/>
</dbReference>